<name>D0NUV0_PHYIT</name>
<gene>
    <name evidence="2" type="ORF">PITG_16765</name>
</gene>
<dbReference type="eggNOG" id="ENOG502T0WP">
    <property type="taxonomic scope" value="Eukaryota"/>
</dbReference>
<dbReference type="RefSeq" id="XP_002897102.1">
    <property type="nucleotide sequence ID" value="XM_002897056.1"/>
</dbReference>
<feature type="region of interest" description="Disordered" evidence="1">
    <location>
        <begin position="148"/>
        <end position="167"/>
    </location>
</feature>
<feature type="compositionally biased region" description="Polar residues" evidence="1">
    <location>
        <begin position="157"/>
        <end position="167"/>
    </location>
</feature>
<proteinExistence type="predicted"/>
<sequence length="167" mass="19325">MFNQAICNQQDIERLRELCEQPAAATAGRQLRSGTADEWRIIGGMAEGTIVCRRKPDFLKNILDFKDRLPIQEDIRRAAEAMHTNTPDLRKMRSSVKTISYNHVHRSLHFFFFDRAAARQYQNVQVPFYRLANVHGPDTGSVWTRQLAQDGTRKSPQRQYELTCSKT</sequence>
<dbReference type="GeneID" id="9468704"/>
<dbReference type="VEuPathDB" id="FungiDB:PITG_16765"/>
<dbReference type="AlphaFoldDB" id="D0NUV0"/>
<organism evidence="2 3">
    <name type="scientific">Phytophthora infestans (strain T30-4)</name>
    <name type="common">Potato late blight agent</name>
    <dbReference type="NCBI Taxonomy" id="403677"/>
    <lineage>
        <taxon>Eukaryota</taxon>
        <taxon>Sar</taxon>
        <taxon>Stramenopiles</taxon>
        <taxon>Oomycota</taxon>
        <taxon>Peronosporomycetes</taxon>
        <taxon>Peronosporales</taxon>
        <taxon>Peronosporaceae</taxon>
        <taxon>Phytophthora</taxon>
    </lineage>
</organism>
<dbReference type="EMBL" id="DS028166">
    <property type="protein sequence ID" value="EEY65473.1"/>
    <property type="molecule type" value="Genomic_DNA"/>
</dbReference>
<evidence type="ECO:0000313" key="2">
    <source>
        <dbReference type="EMBL" id="EEY65473.1"/>
    </source>
</evidence>
<dbReference type="HOGENOM" id="CLU_1597674_0_0_1"/>
<dbReference type="OrthoDB" id="127600at2759"/>
<keyword evidence="3" id="KW-1185">Reference proteome</keyword>
<protein>
    <submittedName>
        <fullName evidence="2">Uncharacterized protein</fullName>
    </submittedName>
</protein>
<evidence type="ECO:0000256" key="1">
    <source>
        <dbReference type="SAM" id="MobiDB-lite"/>
    </source>
</evidence>
<reference evidence="3" key="1">
    <citation type="journal article" date="2009" name="Nature">
        <title>Genome sequence and analysis of the Irish potato famine pathogen Phytophthora infestans.</title>
        <authorList>
            <consortium name="The Broad Institute Genome Sequencing Platform"/>
            <person name="Haas B.J."/>
            <person name="Kamoun S."/>
            <person name="Zody M.C."/>
            <person name="Jiang R.H."/>
            <person name="Handsaker R.E."/>
            <person name="Cano L.M."/>
            <person name="Grabherr M."/>
            <person name="Kodira C.D."/>
            <person name="Raffaele S."/>
            <person name="Torto-Alalibo T."/>
            <person name="Bozkurt T.O."/>
            <person name="Ah-Fong A.M."/>
            <person name="Alvarado L."/>
            <person name="Anderson V.L."/>
            <person name="Armstrong M.R."/>
            <person name="Avrova A."/>
            <person name="Baxter L."/>
            <person name="Beynon J."/>
            <person name="Boevink P.C."/>
            <person name="Bollmann S.R."/>
            <person name="Bos J.I."/>
            <person name="Bulone V."/>
            <person name="Cai G."/>
            <person name="Cakir C."/>
            <person name="Carrington J.C."/>
            <person name="Chawner M."/>
            <person name="Conti L."/>
            <person name="Costanzo S."/>
            <person name="Ewan R."/>
            <person name="Fahlgren N."/>
            <person name="Fischbach M.A."/>
            <person name="Fugelstad J."/>
            <person name="Gilroy E.M."/>
            <person name="Gnerre S."/>
            <person name="Green P.J."/>
            <person name="Grenville-Briggs L.J."/>
            <person name="Griffith J."/>
            <person name="Grunwald N.J."/>
            <person name="Horn K."/>
            <person name="Horner N.R."/>
            <person name="Hu C.H."/>
            <person name="Huitema E."/>
            <person name="Jeong D.H."/>
            <person name="Jones A.M."/>
            <person name="Jones J.D."/>
            <person name="Jones R.W."/>
            <person name="Karlsson E.K."/>
            <person name="Kunjeti S.G."/>
            <person name="Lamour K."/>
            <person name="Liu Z."/>
            <person name="Ma L."/>
            <person name="Maclean D."/>
            <person name="Chibucos M.C."/>
            <person name="McDonald H."/>
            <person name="McWalters J."/>
            <person name="Meijer H.J."/>
            <person name="Morgan W."/>
            <person name="Morris P.F."/>
            <person name="Munro C.A."/>
            <person name="O'Neill K."/>
            <person name="Ospina-Giraldo M."/>
            <person name="Pinzon A."/>
            <person name="Pritchard L."/>
            <person name="Ramsahoye B."/>
            <person name="Ren Q."/>
            <person name="Restrepo S."/>
            <person name="Roy S."/>
            <person name="Sadanandom A."/>
            <person name="Savidor A."/>
            <person name="Schornack S."/>
            <person name="Schwartz D.C."/>
            <person name="Schumann U.D."/>
            <person name="Schwessinger B."/>
            <person name="Seyer L."/>
            <person name="Sharpe T."/>
            <person name="Silvar C."/>
            <person name="Song J."/>
            <person name="Studholme D.J."/>
            <person name="Sykes S."/>
            <person name="Thines M."/>
            <person name="van de Vondervoort P.J."/>
            <person name="Phuntumart V."/>
            <person name="Wawra S."/>
            <person name="Weide R."/>
            <person name="Win J."/>
            <person name="Young C."/>
            <person name="Zhou S."/>
            <person name="Fry W."/>
            <person name="Meyers B.C."/>
            <person name="van West P."/>
            <person name="Ristaino J."/>
            <person name="Govers F."/>
            <person name="Birch P.R."/>
            <person name="Whisson S.C."/>
            <person name="Judelson H.S."/>
            <person name="Nusbaum C."/>
        </authorList>
    </citation>
    <scope>NUCLEOTIDE SEQUENCE [LARGE SCALE GENOMIC DNA]</scope>
    <source>
        <strain evidence="3">T30-4</strain>
    </source>
</reference>
<evidence type="ECO:0000313" key="3">
    <source>
        <dbReference type="Proteomes" id="UP000006643"/>
    </source>
</evidence>
<dbReference type="KEGG" id="pif:PITG_16765"/>
<accession>D0NUV0</accession>
<dbReference type="InParanoid" id="D0NUV0"/>
<dbReference type="Proteomes" id="UP000006643">
    <property type="component" value="Unassembled WGS sequence"/>
</dbReference>